<feature type="transmembrane region" description="Helical" evidence="1">
    <location>
        <begin position="12"/>
        <end position="31"/>
    </location>
</feature>
<dbReference type="InterPro" id="IPR050697">
    <property type="entry name" value="Adenylyl/Guanylyl_Cyclase_3/4"/>
</dbReference>
<dbReference type="InterPro" id="IPR001054">
    <property type="entry name" value="A/G_cyclase"/>
</dbReference>
<feature type="domain" description="Guanylate cyclase" evidence="2">
    <location>
        <begin position="211"/>
        <end position="340"/>
    </location>
</feature>
<evidence type="ECO:0000259" key="2">
    <source>
        <dbReference type="PROSITE" id="PS50125"/>
    </source>
</evidence>
<proteinExistence type="predicted"/>
<keyword evidence="1" id="KW-1133">Transmembrane helix</keyword>
<dbReference type="CDD" id="cd07302">
    <property type="entry name" value="CHD"/>
    <property type="match status" value="1"/>
</dbReference>
<keyword evidence="4" id="KW-1185">Reference proteome</keyword>
<dbReference type="PROSITE" id="PS50125">
    <property type="entry name" value="GUANYLATE_CYCLASE_2"/>
    <property type="match status" value="1"/>
</dbReference>
<organism evidence="3 4">
    <name type="scientific">Aquimarina addita</name>
    <dbReference type="NCBI Taxonomy" id="870485"/>
    <lineage>
        <taxon>Bacteria</taxon>
        <taxon>Pseudomonadati</taxon>
        <taxon>Bacteroidota</taxon>
        <taxon>Flavobacteriia</taxon>
        <taxon>Flavobacteriales</taxon>
        <taxon>Flavobacteriaceae</taxon>
        <taxon>Aquimarina</taxon>
    </lineage>
</organism>
<dbReference type="InterPro" id="IPR029787">
    <property type="entry name" value="Nucleotide_cyclase"/>
</dbReference>
<comment type="caution">
    <text evidence="3">The sequence shown here is derived from an EMBL/GenBank/DDBJ whole genome shotgun (WGS) entry which is preliminary data.</text>
</comment>
<keyword evidence="1" id="KW-0472">Membrane</keyword>
<evidence type="ECO:0000256" key="1">
    <source>
        <dbReference type="SAM" id="Phobius"/>
    </source>
</evidence>
<gene>
    <name evidence="3" type="ORF">GCM10022393_25750</name>
</gene>
<dbReference type="Pfam" id="PF00211">
    <property type="entry name" value="Guanylate_cyc"/>
    <property type="match status" value="1"/>
</dbReference>
<dbReference type="EMBL" id="BAABCW010000010">
    <property type="protein sequence ID" value="GAA3510929.1"/>
    <property type="molecule type" value="Genomic_DNA"/>
</dbReference>
<sequence>MFYGVHFVKIKQIYVGLLILELFYGILLNETMNRNLKRYLQHLWKSVLFWASVMGLYSIFRYYGIDEEEGFTVIKEFSGNEGTLRALMGFTSIGILIGIVYASIDFFFDKYSSHKISLVYELVIRTLLYFVTTIVIFTVIMDLFSDLYNLNLNTDRGWWKKNKSFWATIVYIVLVSFVFSFIKIATEKFGKGVFLKMLLGRYRNPQEEKRIFMFLDLKDSTTIAENLGHFKYSQFIQDCFYDLNEVVPKYEAEIYQYVGDEAVLSWPYKKGLANNNCVDLFFAFQKEKQKKSEYYLQKYGILPVFKAGLHGGFLMVTEVGVIKKEIAYHGDVINTSARIQAECNSHKVQLLISEKLLQDLHLNTNLNVTFLGSVLLKGKQEEVNIHTINRV</sequence>
<dbReference type="PANTHER" id="PTHR43081">
    <property type="entry name" value="ADENYLATE CYCLASE, TERMINAL-DIFFERENTIATION SPECIFIC-RELATED"/>
    <property type="match status" value="1"/>
</dbReference>
<accession>A0ABP6UP18</accession>
<feature type="transmembrane region" description="Helical" evidence="1">
    <location>
        <begin position="43"/>
        <end position="63"/>
    </location>
</feature>
<protein>
    <recommendedName>
        <fullName evidence="2">Guanylate cyclase domain-containing protein</fullName>
    </recommendedName>
</protein>
<name>A0ABP6UP18_9FLAO</name>
<dbReference type="Gene3D" id="3.30.70.1230">
    <property type="entry name" value="Nucleotide cyclase"/>
    <property type="match status" value="1"/>
</dbReference>
<evidence type="ECO:0000313" key="4">
    <source>
        <dbReference type="Proteomes" id="UP001500459"/>
    </source>
</evidence>
<keyword evidence="1" id="KW-0812">Transmembrane</keyword>
<reference evidence="4" key="1">
    <citation type="journal article" date="2019" name="Int. J. Syst. Evol. Microbiol.">
        <title>The Global Catalogue of Microorganisms (GCM) 10K type strain sequencing project: providing services to taxonomists for standard genome sequencing and annotation.</title>
        <authorList>
            <consortium name="The Broad Institute Genomics Platform"/>
            <consortium name="The Broad Institute Genome Sequencing Center for Infectious Disease"/>
            <person name="Wu L."/>
            <person name="Ma J."/>
        </authorList>
    </citation>
    <scope>NUCLEOTIDE SEQUENCE [LARGE SCALE GENOMIC DNA]</scope>
    <source>
        <strain evidence="4">JCM 17106</strain>
    </source>
</reference>
<dbReference type="PANTHER" id="PTHR43081:SF1">
    <property type="entry name" value="ADENYLATE CYCLASE, TERMINAL-DIFFERENTIATION SPECIFIC"/>
    <property type="match status" value="1"/>
</dbReference>
<dbReference type="Proteomes" id="UP001500459">
    <property type="component" value="Unassembled WGS sequence"/>
</dbReference>
<feature type="transmembrane region" description="Helical" evidence="1">
    <location>
        <begin position="164"/>
        <end position="182"/>
    </location>
</feature>
<feature type="transmembrane region" description="Helical" evidence="1">
    <location>
        <begin position="122"/>
        <end position="144"/>
    </location>
</feature>
<evidence type="ECO:0000313" key="3">
    <source>
        <dbReference type="EMBL" id="GAA3510929.1"/>
    </source>
</evidence>
<dbReference type="SUPFAM" id="SSF55073">
    <property type="entry name" value="Nucleotide cyclase"/>
    <property type="match status" value="1"/>
</dbReference>
<feature type="transmembrane region" description="Helical" evidence="1">
    <location>
        <begin position="83"/>
        <end position="102"/>
    </location>
</feature>